<evidence type="ECO:0000256" key="4">
    <source>
        <dbReference type="PROSITE-ProRule" id="PRU00325"/>
    </source>
</evidence>
<dbReference type="InterPro" id="IPR048324">
    <property type="entry name" value="ZSWIM1-3_RNaseH-like"/>
</dbReference>
<dbReference type="InterPro" id="IPR007527">
    <property type="entry name" value="Znf_SWIM"/>
</dbReference>
<reference evidence="8" key="1">
    <citation type="submission" date="2023-04" db="EMBL/GenBank/DDBJ databases">
        <title>Phytophthora fragariaefolia NBRC 109709.</title>
        <authorList>
            <person name="Ichikawa N."/>
            <person name="Sato H."/>
            <person name="Tonouchi N."/>
        </authorList>
    </citation>
    <scope>NUCLEOTIDE SEQUENCE</scope>
    <source>
        <strain evidence="8">NBRC 109709</strain>
    </source>
</reference>
<keyword evidence="9" id="KW-1185">Reference proteome</keyword>
<evidence type="ECO:0000313" key="8">
    <source>
        <dbReference type="EMBL" id="GMF25829.1"/>
    </source>
</evidence>
<dbReference type="GO" id="GO:0006508">
    <property type="term" value="P:proteolysis"/>
    <property type="evidence" value="ECO:0007669"/>
    <property type="project" value="UniProtKB-KW"/>
</dbReference>
<keyword evidence="3" id="KW-0378">Hydrolase</keyword>
<evidence type="ECO:0000256" key="5">
    <source>
        <dbReference type="SAM" id="MobiDB-lite"/>
    </source>
</evidence>
<dbReference type="SUPFAM" id="SSF54001">
    <property type="entry name" value="Cysteine proteinases"/>
    <property type="match status" value="1"/>
</dbReference>
<evidence type="ECO:0000256" key="3">
    <source>
        <dbReference type="ARBA" id="ARBA00022801"/>
    </source>
</evidence>
<dbReference type="PROSITE" id="PS50600">
    <property type="entry name" value="ULP_PROTEASE"/>
    <property type="match status" value="1"/>
</dbReference>
<comment type="similarity">
    <text evidence="1">Belongs to the peptidase C48 family.</text>
</comment>
<keyword evidence="4" id="KW-0479">Metal-binding</keyword>
<dbReference type="EMBL" id="BSXT01000367">
    <property type="protein sequence ID" value="GMF25829.1"/>
    <property type="molecule type" value="Genomic_DNA"/>
</dbReference>
<accession>A0A9W6U4J1</accession>
<dbReference type="InterPro" id="IPR003653">
    <property type="entry name" value="Peptidase_C48_C"/>
</dbReference>
<keyword evidence="4" id="KW-0863">Zinc-finger</keyword>
<feature type="domain" description="Ubiquitin-like protease family profile" evidence="6">
    <location>
        <begin position="686"/>
        <end position="844"/>
    </location>
</feature>
<name>A0A9W6U4J1_9STRA</name>
<gene>
    <name evidence="8" type="ORF">Pfra01_000471900</name>
</gene>
<dbReference type="AlphaFoldDB" id="A0A9W6U4J1"/>
<dbReference type="PANTHER" id="PTHR31569:SF4">
    <property type="entry name" value="SWIM-TYPE DOMAIN-CONTAINING PROTEIN"/>
    <property type="match status" value="1"/>
</dbReference>
<feature type="region of interest" description="Disordered" evidence="5">
    <location>
        <begin position="493"/>
        <end position="530"/>
    </location>
</feature>
<dbReference type="Proteomes" id="UP001165121">
    <property type="component" value="Unassembled WGS sequence"/>
</dbReference>
<feature type="region of interest" description="Disordered" evidence="5">
    <location>
        <begin position="858"/>
        <end position="899"/>
    </location>
</feature>
<evidence type="ECO:0000313" key="9">
    <source>
        <dbReference type="Proteomes" id="UP001165121"/>
    </source>
</evidence>
<dbReference type="InterPro" id="IPR052579">
    <property type="entry name" value="Zinc_finger_SWIM"/>
</dbReference>
<protein>
    <submittedName>
        <fullName evidence="8">Unnamed protein product</fullName>
    </submittedName>
</protein>
<dbReference type="OrthoDB" id="124789at2759"/>
<keyword evidence="4" id="KW-0862">Zinc</keyword>
<dbReference type="PROSITE" id="PS50966">
    <property type="entry name" value="ZF_SWIM"/>
    <property type="match status" value="1"/>
</dbReference>
<dbReference type="PANTHER" id="PTHR31569">
    <property type="entry name" value="SWIM-TYPE DOMAIN-CONTAINING PROTEIN"/>
    <property type="match status" value="1"/>
</dbReference>
<dbReference type="InterPro" id="IPR038765">
    <property type="entry name" value="Papain-like_cys_pep_sf"/>
</dbReference>
<dbReference type="GO" id="GO:0008270">
    <property type="term" value="F:zinc ion binding"/>
    <property type="evidence" value="ECO:0007669"/>
    <property type="project" value="UniProtKB-KW"/>
</dbReference>
<dbReference type="Pfam" id="PF21056">
    <property type="entry name" value="ZSWIM1-3_RNaseH-like"/>
    <property type="match status" value="1"/>
</dbReference>
<organism evidence="8 9">
    <name type="scientific">Phytophthora fragariaefolia</name>
    <dbReference type="NCBI Taxonomy" id="1490495"/>
    <lineage>
        <taxon>Eukaryota</taxon>
        <taxon>Sar</taxon>
        <taxon>Stramenopiles</taxon>
        <taxon>Oomycota</taxon>
        <taxon>Peronosporomycetes</taxon>
        <taxon>Peronosporales</taxon>
        <taxon>Peronosporaceae</taxon>
        <taxon>Phytophthora</taxon>
    </lineage>
</organism>
<proteinExistence type="inferred from homology"/>
<comment type="caution">
    <text evidence="8">The sequence shown here is derived from an EMBL/GenBank/DDBJ whole genome shotgun (WGS) entry which is preliminary data.</text>
</comment>
<sequence>MVREHASSVAAVDDNETTEQEVELFAAADPENVSSIAETMAGETGVISLVTAHMRRMIHPVLIHFSCHVHRYNYQLLTFMAMNEFGEGAVVQQSLLEANGDWHMDRAIIHFKRSHPTRIEKLRVIIVDKDLNEIRVLEANFPDARILICHFHAIKYLKEMRSKPGFRKVAADDASQIDSAVHKMVYAVSSEEYRAAHRSLKGLCERIGVIGFFDYFQRNWHTCQDRWVLFHRSSLPHFENHTNNRLENFFGKLKDSVNGSMSMAQCVKAILAYARRKQNEYEYRVARIGQFVNSGYGEEMTAVLRFTTHFVAQHIEQQYAVALDKVTLYKYASDPGAPCLVSVRGLTAVHKLRVNDWSCNCEFASAMLLPCRHVIAYRIHAKLPGPVIPLSQLKKDIEYETFSDAVVPERVQRLTTPVERYREAVRASHLIANEMEDIEDQSEFDEMLTFVLAQWRNVRQRKIAVGKHLVKETRTKEYTDDVAVKREFGICSSEEDDSDVSDKGQAFSEDDEDDSDGSDKGQVNIGRGSPIKIRLNPKAKKVGRSAKMKKKTCAGERADRKWYASAEEGRKVAGEVSLARLLAAIDREQPGLVAAQKHTKNSKSSASTETIVVKDVGNYSRKQIEIFKSVQNLKAAIQLGLDTHRWLVDEGLPALPAEYHSKASKVAEEILGTYPKKQIKGLPLLPQFQFSLLYTVKPTTWLNDGAIRALCERLVNNIPGCRFAGFQDAVMKSKKTRGTEGNPVQDRIQERILQQVRGPGVDVVLLPLNFHNAHWCCVVIRVEAKRIFYHDPQNQASCLQSTRAIATFLKISALEAFDVIQQNNPIQFDTFSCGLTVTSSLRAVYYLLAGVLLPKQDKEVPQLQDDEGEEKMPPPQETDQYPAESGLPPTQVAPTQVAQ</sequence>
<dbReference type="GO" id="GO:0008234">
    <property type="term" value="F:cysteine-type peptidase activity"/>
    <property type="evidence" value="ECO:0007669"/>
    <property type="project" value="InterPro"/>
</dbReference>
<keyword evidence="2" id="KW-0645">Protease</keyword>
<evidence type="ECO:0000259" key="6">
    <source>
        <dbReference type="PROSITE" id="PS50600"/>
    </source>
</evidence>
<dbReference type="Gene3D" id="3.40.395.10">
    <property type="entry name" value="Adenoviral Proteinase, Chain A"/>
    <property type="match status" value="1"/>
</dbReference>
<evidence type="ECO:0000259" key="7">
    <source>
        <dbReference type="PROSITE" id="PS50966"/>
    </source>
</evidence>
<feature type="domain" description="SWIM-type" evidence="7">
    <location>
        <begin position="350"/>
        <end position="382"/>
    </location>
</feature>
<evidence type="ECO:0000256" key="1">
    <source>
        <dbReference type="ARBA" id="ARBA00005234"/>
    </source>
</evidence>
<evidence type="ECO:0000256" key="2">
    <source>
        <dbReference type="ARBA" id="ARBA00022670"/>
    </source>
</evidence>
<dbReference type="Pfam" id="PF02902">
    <property type="entry name" value="Peptidase_C48"/>
    <property type="match status" value="1"/>
</dbReference>